<sequence length="145" mass="14968">MDKLTGMLGKAVGGDPGEGLEQTMKEKAVEELIQDKVEDIAGEKVAHSEHVENIAEKIADAIGDKVPTSMLGASAMAGMKSDDKKEGASSLMDQASSLLGGSDKKEETTSGLMEQASSLLGGKDEKKDDGAADLLGQAASFLGKQ</sequence>
<gene>
    <name evidence="2" type="ORF">BWQ96_00367</name>
</gene>
<keyword evidence="3" id="KW-1185">Reference proteome</keyword>
<organism evidence="2 3">
    <name type="scientific">Gracilariopsis chorda</name>
    <dbReference type="NCBI Taxonomy" id="448386"/>
    <lineage>
        <taxon>Eukaryota</taxon>
        <taxon>Rhodophyta</taxon>
        <taxon>Florideophyceae</taxon>
        <taxon>Rhodymeniophycidae</taxon>
        <taxon>Gracilariales</taxon>
        <taxon>Gracilariaceae</taxon>
        <taxon>Gracilariopsis</taxon>
    </lineage>
</organism>
<dbReference type="OrthoDB" id="10432737at2759"/>
<evidence type="ECO:0000313" key="3">
    <source>
        <dbReference type="Proteomes" id="UP000247409"/>
    </source>
</evidence>
<evidence type="ECO:0000313" key="2">
    <source>
        <dbReference type="EMBL" id="PXF49715.1"/>
    </source>
</evidence>
<proteinExistence type="predicted"/>
<evidence type="ECO:0000256" key="1">
    <source>
        <dbReference type="SAM" id="MobiDB-lite"/>
    </source>
</evidence>
<comment type="caution">
    <text evidence="2">The sequence shown here is derived from an EMBL/GenBank/DDBJ whole genome shotgun (WGS) entry which is preliminary data.</text>
</comment>
<dbReference type="AlphaFoldDB" id="A0A2V3J5M9"/>
<reference evidence="2 3" key="1">
    <citation type="journal article" date="2018" name="Mol. Biol. Evol.">
        <title>Analysis of the draft genome of the red seaweed Gracilariopsis chorda provides insights into genome size evolution in Rhodophyta.</title>
        <authorList>
            <person name="Lee J."/>
            <person name="Yang E.C."/>
            <person name="Graf L."/>
            <person name="Yang J.H."/>
            <person name="Qiu H."/>
            <person name="Zel Zion U."/>
            <person name="Chan C.X."/>
            <person name="Stephens T.G."/>
            <person name="Weber A.P.M."/>
            <person name="Boo G.H."/>
            <person name="Boo S.M."/>
            <person name="Kim K.M."/>
            <person name="Shin Y."/>
            <person name="Jung M."/>
            <person name="Lee S.J."/>
            <person name="Yim H.S."/>
            <person name="Lee J.H."/>
            <person name="Bhattacharya D."/>
            <person name="Yoon H.S."/>
        </authorList>
    </citation>
    <scope>NUCLEOTIDE SEQUENCE [LARGE SCALE GENOMIC DNA]</scope>
    <source>
        <strain evidence="2 3">SKKU-2015</strain>
        <tissue evidence="2">Whole body</tissue>
    </source>
</reference>
<feature type="compositionally biased region" description="Polar residues" evidence="1">
    <location>
        <begin position="109"/>
        <end position="118"/>
    </location>
</feature>
<feature type="region of interest" description="Disordered" evidence="1">
    <location>
        <begin position="1"/>
        <end position="20"/>
    </location>
</feature>
<dbReference type="Proteomes" id="UP000247409">
    <property type="component" value="Unassembled WGS sequence"/>
</dbReference>
<dbReference type="EMBL" id="NBIV01000002">
    <property type="protein sequence ID" value="PXF49715.1"/>
    <property type="molecule type" value="Genomic_DNA"/>
</dbReference>
<feature type="region of interest" description="Disordered" evidence="1">
    <location>
        <begin position="74"/>
        <end position="131"/>
    </location>
</feature>
<protein>
    <submittedName>
        <fullName evidence="2">Uncharacterized protein</fullName>
    </submittedName>
</protein>
<accession>A0A2V3J5M9</accession>
<name>A0A2V3J5M9_9FLOR</name>